<dbReference type="InterPro" id="IPR004562">
    <property type="entry name" value="LipoylTrfase_LipoateP_Ligase"/>
</dbReference>
<dbReference type="PANTHER" id="PTHR12561:SF3">
    <property type="entry name" value="LIPOYLTRANSFERASE 1, MITOCHONDRIAL"/>
    <property type="match status" value="1"/>
</dbReference>
<keyword evidence="5" id="KW-1185">Reference proteome</keyword>
<comment type="similarity">
    <text evidence="2">Belongs to the LplA family.</text>
</comment>
<evidence type="ECO:0000313" key="5">
    <source>
        <dbReference type="Proteomes" id="UP001470230"/>
    </source>
</evidence>
<dbReference type="CDD" id="cd16443">
    <property type="entry name" value="LplA"/>
    <property type="match status" value="1"/>
</dbReference>
<dbReference type="EMBL" id="JAPFFF010000009">
    <property type="protein sequence ID" value="KAK8882275.1"/>
    <property type="molecule type" value="Genomic_DNA"/>
</dbReference>
<name>A0ABR2JWP6_9EUKA</name>
<dbReference type="InterPro" id="IPR045864">
    <property type="entry name" value="aa-tRNA-synth_II/BPL/LPL"/>
</dbReference>
<dbReference type="Pfam" id="PF21948">
    <property type="entry name" value="LplA-B_cat"/>
    <property type="match status" value="1"/>
</dbReference>
<protein>
    <recommendedName>
        <fullName evidence="3">BPL/LPL catalytic domain-containing protein</fullName>
    </recommendedName>
</protein>
<dbReference type="PANTHER" id="PTHR12561">
    <property type="entry name" value="LIPOATE-PROTEIN LIGASE"/>
    <property type="match status" value="1"/>
</dbReference>
<organism evidence="4 5">
    <name type="scientific">Tritrichomonas musculus</name>
    <dbReference type="NCBI Taxonomy" id="1915356"/>
    <lineage>
        <taxon>Eukaryota</taxon>
        <taxon>Metamonada</taxon>
        <taxon>Parabasalia</taxon>
        <taxon>Tritrichomonadida</taxon>
        <taxon>Tritrichomonadidae</taxon>
        <taxon>Tritrichomonas</taxon>
    </lineage>
</organism>
<feature type="domain" description="BPL/LPL catalytic" evidence="3">
    <location>
        <begin position="38"/>
        <end position="219"/>
    </location>
</feature>
<dbReference type="NCBIfam" id="TIGR00545">
    <property type="entry name" value="lipoyltrans"/>
    <property type="match status" value="1"/>
</dbReference>
<dbReference type="SUPFAM" id="SSF55681">
    <property type="entry name" value="Class II aaRS and biotin synthetases"/>
    <property type="match status" value="1"/>
</dbReference>
<comment type="pathway">
    <text evidence="1">Protein modification; protein lipoylation via exogenous pathway; protein N(6)-(lipoyl)lysine from lipoate: step 2/2.</text>
</comment>
<evidence type="ECO:0000259" key="3">
    <source>
        <dbReference type="PROSITE" id="PS51733"/>
    </source>
</evidence>
<proteinExistence type="inferred from homology"/>
<comment type="caution">
    <text evidence="4">The sequence shown here is derived from an EMBL/GenBank/DDBJ whole genome shotgun (WGS) entry which is preliminary data.</text>
</comment>
<dbReference type="Gene3D" id="3.30.930.10">
    <property type="entry name" value="Bira Bifunctional Protein, Domain 2"/>
    <property type="match status" value="1"/>
</dbReference>
<evidence type="ECO:0000313" key="4">
    <source>
        <dbReference type="EMBL" id="KAK8882275.1"/>
    </source>
</evidence>
<reference evidence="4 5" key="1">
    <citation type="submission" date="2024-04" db="EMBL/GenBank/DDBJ databases">
        <title>Tritrichomonas musculus Genome.</title>
        <authorList>
            <person name="Alves-Ferreira E."/>
            <person name="Grigg M."/>
            <person name="Lorenzi H."/>
            <person name="Galac M."/>
        </authorList>
    </citation>
    <scope>NUCLEOTIDE SEQUENCE [LARGE SCALE GENOMIC DNA]</scope>
    <source>
        <strain evidence="4 5">EAF2021</strain>
    </source>
</reference>
<dbReference type="Proteomes" id="UP001470230">
    <property type="component" value="Unassembled WGS sequence"/>
</dbReference>
<evidence type="ECO:0000256" key="2">
    <source>
        <dbReference type="ARBA" id="ARBA00008242"/>
    </source>
</evidence>
<gene>
    <name evidence="4" type="ORF">M9Y10_044917</name>
</gene>
<evidence type="ECO:0000256" key="1">
    <source>
        <dbReference type="ARBA" id="ARBA00005085"/>
    </source>
</evidence>
<dbReference type="InterPro" id="IPR004143">
    <property type="entry name" value="BPL_LPL_catalytic"/>
</dbReference>
<sequence length="350" mass="40149">MISSIFKFSRSHRIIITSSTNPYTNLAKELDLLYNSNNKKEQILYLWRNDPVVVIGKHQNPYKECNLKFMKENNIKLARRPTGGGAVYQDLGNTCWTFLGPKFEPKKTSQIIIDALKSLDIEASLTGRNDIVVDNKKVSGAAFRRHSDYSIHHGTMLINVNMSNLEKSLTVDKSKLQSKGVDSVKSRVMNLKEISPSITHESFCEAAIKSFQKSIFDTYGEKCKIENFDFSKMMEEKTVNTRFQQFSSQYWLFGNSEENKVDFTKRFPFGMFDIVIKDKDGEKIGVVNSDCLINELVENFQFYLYEFFDSNGNDNFAKNVFIGSMNSKESKAMASQLVAWIRPLLIKLIK</sequence>
<dbReference type="PROSITE" id="PS51733">
    <property type="entry name" value="BPL_LPL_CATALYTIC"/>
    <property type="match status" value="1"/>
</dbReference>
<accession>A0ABR2JWP6</accession>